<dbReference type="NCBIfam" id="NF003465">
    <property type="entry name" value="PRK05089.1"/>
    <property type="match status" value="1"/>
</dbReference>
<keyword evidence="7 10" id="KW-1133">Transmembrane helix</keyword>
<proteinExistence type="inferred from homology"/>
<accession>A0A6P1G9S7</accession>
<reference evidence="11 12" key="2">
    <citation type="journal article" date="2020" name="MBio">
        <title>Isolation and Molecular Analysis of a Novel Neorickettsia Species That Causes Potomac Horse Fever.</title>
        <authorList>
            <person name="Teymournejad O."/>
            <person name="Lin M."/>
            <person name="Bekebrede H."/>
            <person name="Kamr A."/>
            <person name="Toribio R.E."/>
            <person name="Arroyo L.G."/>
            <person name="Baird J.D."/>
            <person name="Rikihisa Y."/>
        </authorList>
    </citation>
    <scope>NUCLEOTIDE SEQUENCE [LARGE SCALE GENOMIC DNA]</scope>
    <source>
        <strain evidence="11 12">Fin17</strain>
    </source>
</reference>
<evidence type="ECO:0000256" key="6">
    <source>
        <dbReference type="ARBA" id="ARBA00022968"/>
    </source>
</evidence>
<evidence type="ECO:0000256" key="3">
    <source>
        <dbReference type="ARBA" id="ARBA00009620"/>
    </source>
</evidence>
<dbReference type="PANTHER" id="PTHR21320">
    <property type="entry name" value="CYTOCHROME C OXIDASE ASSEMBLY PROTEIN COX11-RELATED"/>
    <property type="match status" value="1"/>
</dbReference>
<name>A0A6P1G9S7_9RICK</name>
<dbReference type="RefSeq" id="WP_160095060.1">
    <property type="nucleotide sequence ID" value="NZ_CP047224.1"/>
</dbReference>
<dbReference type="Proteomes" id="UP000464912">
    <property type="component" value="Chromosome"/>
</dbReference>
<dbReference type="KEGG" id="nef:GP480_01005"/>
<dbReference type="GO" id="GO:0005886">
    <property type="term" value="C:plasma membrane"/>
    <property type="evidence" value="ECO:0007669"/>
    <property type="project" value="UniProtKB-SubCell"/>
</dbReference>
<keyword evidence="5 10" id="KW-0812">Transmembrane</keyword>
<dbReference type="Pfam" id="PF04442">
    <property type="entry name" value="CtaG_Cox11"/>
    <property type="match status" value="1"/>
</dbReference>
<keyword evidence="10" id="KW-0997">Cell inner membrane</keyword>
<evidence type="ECO:0000256" key="2">
    <source>
        <dbReference type="ARBA" id="ARBA00004382"/>
    </source>
</evidence>
<evidence type="ECO:0000256" key="8">
    <source>
        <dbReference type="ARBA" id="ARBA00023008"/>
    </source>
</evidence>
<dbReference type="HAMAP" id="MF_00155">
    <property type="entry name" value="CtaG"/>
    <property type="match status" value="1"/>
</dbReference>
<dbReference type="FunFam" id="2.60.370.10:FF:000001">
    <property type="entry name" value="COX11 cytochrome c oxidase assembly homolog"/>
    <property type="match status" value="1"/>
</dbReference>
<dbReference type="PANTHER" id="PTHR21320:SF3">
    <property type="entry name" value="CYTOCHROME C OXIDASE ASSEMBLY PROTEIN COX11, MITOCHONDRIAL-RELATED"/>
    <property type="match status" value="1"/>
</dbReference>
<keyword evidence="9 10" id="KW-0472">Membrane</keyword>
<dbReference type="Gene3D" id="2.60.370.10">
    <property type="entry name" value="Ctag/Cox11"/>
    <property type="match status" value="1"/>
</dbReference>
<evidence type="ECO:0000313" key="11">
    <source>
        <dbReference type="EMBL" id="QHD65040.1"/>
    </source>
</evidence>
<protein>
    <recommendedName>
        <fullName evidence="4 10">Cytochrome c oxidase assembly protein CtaG</fullName>
    </recommendedName>
</protein>
<dbReference type="PIRSF" id="PIRSF005413">
    <property type="entry name" value="COX11"/>
    <property type="match status" value="1"/>
</dbReference>
<dbReference type="SUPFAM" id="SSF110111">
    <property type="entry name" value="Ctag/Cox11"/>
    <property type="match status" value="1"/>
</dbReference>
<keyword evidence="8 10" id="KW-0186">Copper</keyword>
<dbReference type="InterPro" id="IPR023471">
    <property type="entry name" value="CtaG/Cox11_dom_sf"/>
</dbReference>
<comment type="similarity">
    <text evidence="3 10">Belongs to the COX11/CtaG family.</text>
</comment>
<evidence type="ECO:0000313" key="12">
    <source>
        <dbReference type="Proteomes" id="UP000464912"/>
    </source>
</evidence>
<evidence type="ECO:0000256" key="10">
    <source>
        <dbReference type="HAMAP-Rule" id="MF_00155"/>
    </source>
</evidence>
<organism evidence="11 12">
    <name type="scientific">Neorickettsia findlayensis</name>
    <dbReference type="NCBI Taxonomy" id="2686014"/>
    <lineage>
        <taxon>Bacteria</taxon>
        <taxon>Pseudomonadati</taxon>
        <taxon>Pseudomonadota</taxon>
        <taxon>Alphaproteobacteria</taxon>
        <taxon>Rickettsiales</taxon>
        <taxon>Anaplasmataceae</taxon>
        <taxon>Neorickettsia</taxon>
    </lineage>
</organism>
<dbReference type="InterPro" id="IPR007533">
    <property type="entry name" value="Cyt_c_oxidase_assmbl_CtaG"/>
</dbReference>
<keyword evidence="10" id="KW-1003">Cell membrane</keyword>
<comment type="subcellular location">
    <subcellularLocation>
        <location evidence="2 10">Cell inner membrane</location>
        <topology evidence="2 10">Single-pass type II membrane protein</topology>
        <orientation evidence="2 10">Periplasmic side</orientation>
    </subcellularLocation>
</comment>
<feature type="topological domain" description="Periplasmic" evidence="10">
    <location>
        <begin position="27"/>
        <end position="182"/>
    </location>
</feature>
<keyword evidence="12" id="KW-1185">Reference proteome</keyword>
<evidence type="ECO:0000256" key="7">
    <source>
        <dbReference type="ARBA" id="ARBA00022989"/>
    </source>
</evidence>
<feature type="topological domain" description="Cytoplasmic" evidence="10">
    <location>
        <begin position="1"/>
        <end position="7"/>
    </location>
</feature>
<evidence type="ECO:0000256" key="4">
    <source>
        <dbReference type="ARBA" id="ARBA00015384"/>
    </source>
</evidence>
<dbReference type="EMBL" id="CP047224">
    <property type="protein sequence ID" value="QHD65040.1"/>
    <property type="molecule type" value="Genomic_DNA"/>
</dbReference>
<gene>
    <name evidence="10" type="primary">ctaG</name>
    <name evidence="11" type="ORF">GP480_01005</name>
</gene>
<comment type="function">
    <text evidence="1 10">Exerts its effect at some terminal stage of cytochrome c oxidase synthesis, probably by being involved in the insertion of the copper B into subunit I.</text>
</comment>
<dbReference type="AlphaFoldDB" id="A0A6P1G9S7"/>
<dbReference type="GO" id="GO:0008535">
    <property type="term" value="P:respiratory chain complex IV assembly"/>
    <property type="evidence" value="ECO:0007669"/>
    <property type="project" value="UniProtKB-UniRule"/>
</dbReference>
<evidence type="ECO:0000256" key="5">
    <source>
        <dbReference type="ARBA" id="ARBA00022692"/>
    </source>
</evidence>
<reference evidence="11 12" key="1">
    <citation type="journal article" date="2020" name="MBio">
        <title>Erratum for Teymournejad et al., 'Isolation and Molecular Analysis of a Novel Neorickettsia Species That Causes Potomac Horse Fever'.</title>
        <authorList>
            <person name="Teymournejad O."/>
            <person name="Lin M."/>
            <person name="Bekebrede H."/>
            <person name="Kamr A."/>
            <person name="Toribio R.E."/>
            <person name="Arroyo L.G."/>
            <person name="Baird J.D."/>
            <person name="Rikihisa Y."/>
        </authorList>
    </citation>
    <scope>NUCLEOTIDE SEQUENCE [LARGE SCALE GENOMIC DNA]</scope>
    <source>
        <strain evidence="11 12">Fin17</strain>
    </source>
</reference>
<keyword evidence="6 10" id="KW-0735">Signal-anchor</keyword>
<evidence type="ECO:0000256" key="9">
    <source>
        <dbReference type="ARBA" id="ARBA00023136"/>
    </source>
</evidence>
<sequence>MFGRKTRLLPLLVLIPVFMLFLSFASVPLYSLFCKATGYAGTIKRSDRRFDLPIGSRDIVVRFNTDVSKNLPVRFFVQDHPVVVKPGQNALIFYAVENVTDEPIEAIAIYNVTPYKAAKYFNKVACFCFEKQILPPRKKVVMPVSFFIDPEIEKDRQMDEIKTFTLSYTFFRYAEYNAGWLK</sequence>
<evidence type="ECO:0000256" key="1">
    <source>
        <dbReference type="ARBA" id="ARBA00004007"/>
    </source>
</evidence>
<dbReference type="GO" id="GO:0005507">
    <property type="term" value="F:copper ion binding"/>
    <property type="evidence" value="ECO:0007669"/>
    <property type="project" value="InterPro"/>
</dbReference>